<evidence type="ECO:0000313" key="3">
    <source>
        <dbReference type="EMBL" id="TSE19338.1"/>
    </source>
</evidence>
<proteinExistence type="predicted"/>
<dbReference type="Gene3D" id="3.30.460.10">
    <property type="entry name" value="Beta Polymerase, domain 2"/>
    <property type="match status" value="1"/>
</dbReference>
<reference evidence="2 4" key="1">
    <citation type="submission" date="2019-03" db="EMBL/GenBank/DDBJ databases">
        <title>Genomic Encyclopedia of Type Strains, Phase IV (KMG-IV): sequencing the most valuable type-strain genomes for metagenomic binning, comparative biology and taxonomic classification.</title>
        <authorList>
            <person name="Goeker M."/>
        </authorList>
    </citation>
    <scope>NUCLEOTIDE SEQUENCE [LARGE SCALE GENOMIC DNA]</scope>
    <source>
        <strain evidence="2 4">DSM 12034</strain>
    </source>
</reference>
<name>A0A4R3L5U6_9BURK</name>
<evidence type="ECO:0000313" key="4">
    <source>
        <dbReference type="Proteomes" id="UP000295536"/>
    </source>
</evidence>
<evidence type="ECO:0000259" key="1">
    <source>
        <dbReference type="Pfam" id="PF18765"/>
    </source>
</evidence>
<sequence>MQRIDPRDREEIVRILAPLAQRHQAIVYLFGSRARGDARRTSDIDLAVRAAMPIPADTLAEAKQALEDSRVPFRVDLVDYETAASELRQAIDAEGVAWIG</sequence>
<accession>A0A4R3L5U6</accession>
<dbReference type="SUPFAM" id="SSF81301">
    <property type="entry name" value="Nucleotidyltransferase"/>
    <property type="match status" value="1"/>
</dbReference>
<dbReference type="PANTHER" id="PTHR43852">
    <property type="entry name" value="NUCLEOTIDYLTRANSFERASE"/>
    <property type="match status" value="1"/>
</dbReference>
<reference evidence="3 5" key="2">
    <citation type="submission" date="2019-07" db="EMBL/GenBank/DDBJ databases">
        <title>Tepidimonas ignava SPS-1037 draft genome.</title>
        <authorList>
            <person name="Da Costa M.S."/>
            <person name="Froufe H.J.C."/>
            <person name="Egas C."/>
            <person name="Albuquerque L."/>
        </authorList>
    </citation>
    <scope>NUCLEOTIDE SEQUENCE [LARGE SCALE GENOMIC DNA]</scope>
    <source>
        <strain evidence="3 5">SPS-1037</strain>
    </source>
</reference>
<dbReference type="Proteomes" id="UP000315577">
    <property type="component" value="Unassembled WGS sequence"/>
</dbReference>
<comment type="caution">
    <text evidence="2">The sequence shown here is derived from an EMBL/GenBank/DDBJ whole genome shotgun (WGS) entry which is preliminary data.</text>
</comment>
<gene>
    <name evidence="2" type="ORF">EDC36_11627</name>
    <name evidence="3" type="ORF">Tigna_02231</name>
</gene>
<evidence type="ECO:0000313" key="2">
    <source>
        <dbReference type="EMBL" id="TCS95191.1"/>
    </source>
</evidence>
<feature type="domain" description="Polymerase beta nucleotidyltransferase" evidence="1">
    <location>
        <begin position="24"/>
        <end position="96"/>
    </location>
</feature>
<dbReference type="InterPro" id="IPR043519">
    <property type="entry name" value="NT_sf"/>
</dbReference>
<dbReference type="PANTHER" id="PTHR43852:SF2">
    <property type="entry name" value="PROTEIN ADENYLYLTRANSFERASE MNTA"/>
    <property type="match status" value="1"/>
</dbReference>
<dbReference type="CDD" id="cd05403">
    <property type="entry name" value="NT_KNTase_like"/>
    <property type="match status" value="1"/>
</dbReference>
<keyword evidence="5" id="KW-1185">Reference proteome</keyword>
<dbReference type="AlphaFoldDB" id="A0A4R3L5U6"/>
<dbReference type="InterPro" id="IPR052930">
    <property type="entry name" value="TA_antitoxin_MntA"/>
</dbReference>
<dbReference type="Proteomes" id="UP000295536">
    <property type="component" value="Unassembled WGS sequence"/>
</dbReference>
<dbReference type="EMBL" id="VJNC01000017">
    <property type="protein sequence ID" value="TSE19338.1"/>
    <property type="molecule type" value="Genomic_DNA"/>
</dbReference>
<dbReference type="InterPro" id="IPR041633">
    <property type="entry name" value="Polbeta"/>
</dbReference>
<organism evidence="2 4">
    <name type="scientific">Tepidimonas ignava</name>
    <dbReference type="NCBI Taxonomy" id="114249"/>
    <lineage>
        <taxon>Bacteria</taxon>
        <taxon>Pseudomonadati</taxon>
        <taxon>Pseudomonadota</taxon>
        <taxon>Betaproteobacteria</taxon>
        <taxon>Burkholderiales</taxon>
        <taxon>Tepidimonas</taxon>
    </lineage>
</organism>
<dbReference type="EMBL" id="SMAH01000016">
    <property type="protein sequence ID" value="TCS95191.1"/>
    <property type="molecule type" value="Genomic_DNA"/>
</dbReference>
<evidence type="ECO:0000313" key="5">
    <source>
        <dbReference type="Proteomes" id="UP000315577"/>
    </source>
</evidence>
<dbReference type="Pfam" id="PF18765">
    <property type="entry name" value="Polbeta"/>
    <property type="match status" value="1"/>
</dbReference>
<protein>
    <submittedName>
        <fullName evidence="3">Nucleotidyltransferase domain protein</fullName>
    </submittedName>
</protein>